<evidence type="ECO:0000313" key="2">
    <source>
        <dbReference type="Proteomes" id="UP001233999"/>
    </source>
</evidence>
<reference evidence="1" key="2">
    <citation type="submission" date="2023-05" db="EMBL/GenBank/DDBJ databases">
        <authorList>
            <person name="Fouks B."/>
        </authorList>
    </citation>
    <scope>NUCLEOTIDE SEQUENCE</scope>
    <source>
        <strain evidence="1">Stay&amp;Tobe</strain>
        <tissue evidence="1">Testes</tissue>
    </source>
</reference>
<dbReference type="SUPFAM" id="SSF47565">
    <property type="entry name" value="Insect pheromone/odorant-binding proteins"/>
    <property type="match status" value="1"/>
</dbReference>
<dbReference type="CDD" id="cd23992">
    <property type="entry name" value="PBP_GOBP"/>
    <property type="match status" value="1"/>
</dbReference>
<reference evidence="1" key="1">
    <citation type="journal article" date="2023" name="IScience">
        <title>Live-bearing cockroach genome reveals convergent evolutionary mechanisms linked to viviparity in insects and beyond.</title>
        <authorList>
            <person name="Fouks B."/>
            <person name="Harrison M.C."/>
            <person name="Mikhailova A.A."/>
            <person name="Marchal E."/>
            <person name="English S."/>
            <person name="Carruthers M."/>
            <person name="Jennings E.C."/>
            <person name="Chiamaka E.L."/>
            <person name="Frigard R.A."/>
            <person name="Pippel M."/>
            <person name="Attardo G.M."/>
            <person name="Benoit J.B."/>
            <person name="Bornberg-Bauer E."/>
            <person name="Tobe S.S."/>
        </authorList>
    </citation>
    <scope>NUCLEOTIDE SEQUENCE</scope>
    <source>
        <strain evidence="1">Stay&amp;Tobe</strain>
    </source>
</reference>
<gene>
    <name evidence="1" type="ORF">L9F63_025430</name>
</gene>
<protein>
    <submittedName>
        <fullName evidence="1">Uncharacterized protein</fullName>
    </submittedName>
</protein>
<dbReference type="Gene3D" id="1.10.238.20">
    <property type="entry name" value="Pheromone/general odorant binding protein domain"/>
    <property type="match status" value="1"/>
</dbReference>
<sequence>ASASYTTIISGESTQSFKDAVGPLARECMATVEATEDDYETVLNRNPLDTRSSKCLLACVYEKLGGLKPDGQVVSGDELMPIMDRLYSFKEFKTVMRTQVVSNCVNEVNGLYDDKCELVQHFLGCITRSY</sequence>
<feature type="non-terminal residue" evidence="1">
    <location>
        <position position="1"/>
    </location>
</feature>
<dbReference type="Pfam" id="PF01395">
    <property type="entry name" value="PBP_GOBP"/>
    <property type="match status" value="1"/>
</dbReference>
<name>A0AAD8E4N0_DIPPU</name>
<comment type="caution">
    <text evidence="1">The sequence shown here is derived from an EMBL/GenBank/DDBJ whole genome shotgun (WGS) entry which is preliminary data.</text>
</comment>
<dbReference type="GO" id="GO:0005549">
    <property type="term" value="F:odorant binding"/>
    <property type="evidence" value="ECO:0007669"/>
    <property type="project" value="InterPro"/>
</dbReference>
<accession>A0AAD8E4N0</accession>
<dbReference type="AlphaFoldDB" id="A0AAD8E4N0"/>
<dbReference type="InterPro" id="IPR006170">
    <property type="entry name" value="PBP/GOBP"/>
</dbReference>
<dbReference type="Proteomes" id="UP001233999">
    <property type="component" value="Unassembled WGS sequence"/>
</dbReference>
<organism evidence="1 2">
    <name type="scientific">Diploptera punctata</name>
    <name type="common">Pacific beetle cockroach</name>
    <dbReference type="NCBI Taxonomy" id="6984"/>
    <lineage>
        <taxon>Eukaryota</taxon>
        <taxon>Metazoa</taxon>
        <taxon>Ecdysozoa</taxon>
        <taxon>Arthropoda</taxon>
        <taxon>Hexapoda</taxon>
        <taxon>Insecta</taxon>
        <taxon>Pterygota</taxon>
        <taxon>Neoptera</taxon>
        <taxon>Polyneoptera</taxon>
        <taxon>Dictyoptera</taxon>
        <taxon>Blattodea</taxon>
        <taxon>Blaberoidea</taxon>
        <taxon>Blaberidae</taxon>
        <taxon>Diplopterinae</taxon>
        <taxon>Diploptera</taxon>
    </lineage>
</organism>
<proteinExistence type="predicted"/>
<dbReference type="EMBL" id="JASPKZ010009508">
    <property type="protein sequence ID" value="KAJ9576674.1"/>
    <property type="molecule type" value="Genomic_DNA"/>
</dbReference>
<dbReference type="InterPro" id="IPR036728">
    <property type="entry name" value="PBP_GOBP_sf"/>
</dbReference>
<evidence type="ECO:0000313" key="1">
    <source>
        <dbReference type="EMBL" id="KAJ9576674.1"/>
    </source>
</evidence>
<keyword evidence="2" id="KW-1185">Reference proteome</keyword>